<name>A0A392S6B1_9FABA</name>
<dbReference type="AlphaFoldDB" id="A0A392S6B1"/>
<sequence length="71" mass="7893">MKEIELKRPNMSGKFVWGAEVGAWGEIASAEARKLSENFAWSEGNWRLGRNCDSVLLSCRIVATPGAKLRI</sequence>
<keyword evidence="2" id="KW-1185">Reference proteome</keyword>
<comment type="caution">
    <text evidence="1">The sequence shown here is derived from an EMBL/GenBank/DDBJ whole genome shotgun (WGS) entry which is preliminary data.</text>
</comment>
<accession>A0A392S6B1</accession>
<reference evidence="1 2" key="1">
    <citation type="journal article" date="2018" name="Front. Plant Sci.">
        <title>Red Clover (Trifolium pratense) and Zigzag Clover (T. medium) - A Picture of Genomic Similarities and Differences.</title>
        <authorList>
            <person name="Dluhosova J."/>
            <person name="Istvanek J."/>
            <person name="Nedelnik J."/>
            <person name="Repkova J."/>
        </authorList>
    </citation>
    <scope>NUCLEOTIDE SEQUENCE [LARGE SCALE GENOMIC DNA]</scope>
    <source>
        <strain evidence="2">cv. 10/8</strain>
        <tissue evidence="1">Leaf</tissue>
    </source>
</reference>
<dbReference type="EMBL" id="LXQA010330523">
    <property type="protein sequence ID" value="MCI44431.1"/>
    <property type="molecule type" value="Genomic_DNA"/>
</dbReference>
<proteinExistence type="predicted"/>
<dbReference type="Proteomes" id="UP000265520">
    <property type="component" value="Unassembled WGS sequence"/>
</dbReference>
<protein>
    <submittedName>
        <fullName evidence="1">Uncharacterized protein</fullName>
    </submittedName>
</protein>
<organism evidence="1 2">
    <name type="scientific">Trifolium medium</name>
    <dbReference type="NCBI Taxonomy" id="97028"/>
    <lineage>
        <taxon>Eukaryota</taxon>
        <taxon>Viridiplantae</taxon>
        <taxon>Streptophyta</taxon>
        <taxon>Embryophyta</taxon>
        <taxon>Tracheophyta</taxon>
        <taxon>Spermatophyta</taxon>
        <taxon>Magnoliopsida</taxon>
        <taxon>eudicotyledons</taxon>
        <taxon>Gunneridae</taxon>
        <taxon>Pentapetalae</taxon>
        <taxon>rosids</taxon>
        <taxon>fabids</taxon>
        <taxon>Fabales</taxon>
        <taxon>Fabaceae</taxon>
        <taxon>Papilionoideae</taxon>
        <taxon>50 kb inversion clade</taxon>
        <taxon>NPAAA clade</taxon>
        <taxon>Hologalegina</taxon>
        <taxon>IRL clade</taxon>
        <taxon>Trifolieae</taxon>
        <taxon>Trifolium</taxon>
    </lineage>
</organism>
<evidence type="ECO:0000313" key="1">
    <source>
        <dbReference type="EMBL" id="MCI44431.1"/>
    </source>
</evidence>
<evidence type="ECO:0000313" key="2">
    <source>
        <dbReference type="Proteomes" id="UP000265520"/>
    </source>
</evidence>